<dbReference type="EMBL" id="VXIV02002529">
    <property type="protein sequence ID" value="KAF6024818.1"/>
    <property type="molecule type" value="Genomic_DNA"/>
</dbReference>
<accession>A0A7J7JHH3</accession>
<evidence type="ECO:0000313" key="3">
    <source>
        <dbReference type="Proteomes" id="UP000593567"/>
    </source>
</evidence>
<keyword evidence="3" id="KW-1185">Reference proteome</keyword>
<protein>
    <submittedName>
        <fullName evidence="2">Uncharacterized protein</fullName>
    </submittedName>
</protein>
<comment type="caution">
    <text evidence="2">The sequence shown here is derived from an EMBL/GenBank/DDBJ whole genome shotgun (WGS) entry which is preliminary data.</text>
</comment>
<feature type="transmembrane region" description="Helical" evidence="1">
    <location>
        <begin position="12"/>
        <end position="33"/>
    </location>
</feature>
<keyword evidence="1" id="KW-1133">Transmembrane helix</keyword>
<evidence type="ECO:0000256" key="1">
    <source>
        <dbReference type="SAM" id="Phobius"/>
    </source>
</evidence>
<gene>
    <name evidence="2" type="ORF">EB796_016877</name>
</gene>
<organism evidence="2 3">
    <name type="scientific">Bugula neritina</name>
    <name type="common">Brown bryozoan</name>
    <name type="synonym">Sertularia neritina</name>
    <dbReference type="NCBI Taxonomy" id="10212"/>
    <lineage>
        <taxon>Eukaryota</taxon>
        <taxon>Metazoa</taxon>
        <taxon>Spiralia</taxon>
        <taxon>Lophotrochozoa</taxon>
        <taxon>Bryozoa</taxon>
        <taxon>Gymnolaemata</taxon>
        <taxon>Cheilostomatida</taxon>
        <taxon>Flustrina</taxon>
        <taxon>Buguloidea</taxon>
        <taxon>Bugulidae</taxon>
        <taxon>Bugula</taxon>
    </lineage>
</organism>
<keyword evidence="1" id="KW-0472">Membrane</keyword>
<name>A0A7J7JHH3_BUGNE</name>
<sequence length="67" mass="7747">MNLGLLCVKFLNNCKCCILLAVFLFTCAIYTFLVVNYTHVTFLLALLYFCFSFKHTVYPFFSTIVLS</sequence>
<dbReference type="AlphaFoldDB" id="A0A7J7JHH3"/>
<reference evidence="2" key="1">
    <citation type="submission" date="2020-06" db="EMBL/GenBank/DDBJ databases">
        <title>Draft genome of Bugula neritina, a colonial animal packing powerful symbionts and potential medicines.</title>
        <authorList>
            <person name="Rayko M."/>
        </authorList>
    </citation>
    <scope>NUCLEOTIDE SEQUENCE [LARGE SCALE GENOMIC DNA]</scope>
    <source>
        <strain evidence="2">Kwan_BN1</strain>
    </source>
</reference>
<keyword evidence="1" id="KW-0812">Transmembrane</keyword>
<proteinExistence type="predicted"/>
<dbReference type="Proteomes" id="UP000593567">
    <property type="component" value="Unassembled WGS sequence"/>
</dbReference>
<evidence type="ECO:0000313" key="2">
    <source>
        <dbReference type="EMBL" id="KAF6024818.1"/>
    </source>
</evidence>
<feature type="transmembrane region" description="Helical" evidence="1">
    <location>
        <begin position="39"/>
        <end position="61"/>
    </location>
</feature>